<proteinExistence type="predicted"/>
<evidence type="ECO:0000313" key="3">
    <source>
        <dbReference type="Proteomes" id="UP000295399"/>
    </source>
</evidence>
<dbReference type="InParanoid" id="A0A4R2PN42"/>
<feature type="compositionally biased region" description="Low complexity" evidence="1">
    <location>
        <begin position="1"/>
        <end position="14"/>
    </location>
</feature>
<dbReference type="Pfam" id="PF11836">
    <property type="entry name" value="Phage_TAC_11"/>
    <property type="match status" value="1"/>
</dbReference>
<comment type="caution">
    <text evidence="2">The sequence shown here is derived from an EMBL/GenBank/DDBJ whole genome shotgun (WGS) entry which is preliminary data.</text>
</comment>
<accession>A0A4R2PN42</accession>
<evidence type="ECO:0000256" key="1">
    <source>
        <dbReference type="SAM" id="MobiDB-lite"/>
    </source>
</evidence>
<dbReference type="AlphaFoldDB" id="A0A4R2PN42"/>
<evidence type="ECO:0008006" key="4">
    <source>
        <dbReference type="Google" id="ProtNLM"/>
    </source>
</evidence>
<sequence>MTAPSGPTTPSGPANPYRGDVTFTDARGHAHVLRPSFEALVAAEAALGPLIALARRASEDGVTVAALAVLFHHCARAADPVAPEPDGFGALILETGMTAALAAFRALMEQILGGPHPGGERP</sequence>
<dbReference type="Proteomes" id="UP000295399">
    <property type="component" value="Unassembled WGS sequence"/>
</dbReference>
<evidence type="ECO:0000313" key="2">
    <source>
        <dbReference type="EMBL" id="TCP36344.1"/>
    </source>
</evidence>
<dbReference type="EMBL" id="SLXO01000003">
    <property type="protein sequence ID" value="TCP36344.1"/>
    <property type="molecule type" value="Genomic_DNA"/>
</dbReference>
<dbReference type="InterPro" id="IPR021791">
    <property type="entry name" value="Phage_TAC_11"/>
</dbReference>
<gene>
    <name evidence="2" type="ORF">EV659_103234</name>
</gene>
<dbReference type="OrthoDB" id="7506512at2"/>
<name>A0A4R2PN42_RHOSA</name>
<protein>
    <recommendedName>
        <fullName evidence="4">Tail tube GTA-gp10-like protein</fullName>
    </recommendedName>
</protein>
<dbReference type="RefSeq" id="WP_132707891.1">
    <property type="nucleotide sequence ID" value="NZ_JACIGF010000003.1"/>
</dbReference>
<organism evidence="2 3">
    <name type="scientific">Rhodothalassium salexigens DSM 2132</name>
    <dbReference type="NCBI Taxonomy" id="1188247"/>
    <lineage>
        <taxon>Bacteria</taxon>
        <taxon>Pseudomonadati</taxon>
        <taxon>Pseudomonadota</taxon>
        <taxon>Alphaproteobacteria</taxon>
        <taxon>Rhodothalassiales</taxon>
        <taxon>Rhodothalassiaceae</taxon>
        <taxon>Rhodothalassium</taxon>
    </lineage>
</organism>
<reference evidence="2 3" key="1">
    <citation type="submission" date="2019-03" db="EMBL/GenBank/DDBJ databases">
        <title>Genomic Encyclopedia of Type Strains, Phase IV (KMG-IV): sequencing the most valuable type-strain genomes for metagenomic binning, comparative biology and taxonomic classification.</title>
        <authorList>
            <person name="Goeker M."/>
        </authorList>
    </citation>
    <scope>NUCLEOTIDE SEQUENCE [LARGE SCALE GENOMIC DNA]</scope>
    <source>
        <strain evidence="2 3">DSM 2132</strain>
    </source>
</reference>
<keyword evidence="3" id="KW-1185">Reference proteome</keyword>
<feature type="region of interest" description="Disordered" evidence="1">
    <location>
        <begin position="1"/>
        <end position="21"/>
    </location>
</feature>